<dbReference type="Proteomes" id="UP000001227">
    <property type="component" value="Chromosome"/>
</dbReference>
<dbReference type="KEGG" id="aas:Aasi_0566"/>
<accession>B3ERW5</accession>
<dbReference type="STRING" id="452471.Aasi_0566"/>
<evidence type="ECO:0000256" key="1">
    <source>
        <dbReference type="ARBA" id="ARBA00022603"/>
    </source>
</evidence>
<sequence>MDSDYSAIHAYAEAYSSSEPILLNTINRETHAEVHGAKMISGHLQGRILATFSHMIRPRRILEIGTYTGYSALCLAEGLTEDGILYTVDIDKNLEARVKGYFESSGKAHQIRYYIGPALEIVPKINEKFDLIFIDADKKNYTQYYELSLEKLNPHGFIIVDNVLWKGKVCETENQLTKDKYTQTIIDFNNRVHNDSRTDNVLFPIRDGLMVIRKK</sequence>
<evidence type="ECO:0000313" key="5">
    <source>
        <dbReference type="Proteomes" id="UP000001227"/>
    </source>
</evidence>
<keyword evidence="5" id="KW-1185">Reference proteome</keyword>
<reference evidence="4 5" key="1">
    <citation type="journal article" date="2010" name="J. Bacteriol.">
        <title>The genome of the amoeba symbiont 'Candidatus Amoebophilus asiaticus' reveals common mechanisms for host cell interaction among amoeba-associated bacteria.</title>
        <authorList>
            <person name="Schmitz-Esser S."/>
            <person name="Tischler P."/>
            <person name="Arnold R."/>
            <person name="Montanaro J."/>
            <person name="Wagner M."/>
            <person name="Rattei T."/>
            <person name="Horn M."/>
        </authorList>
    </citation>
    <scope>NUCLEOTIDE SEQUENCE [LARGE SCALE GENOMIC DNA]</scope>
    <source>
        <strain evidence="4 5">5a2</strain>
    </source>
</reference>
<dbReference type="GO" id="GO:0008757">
    <property type="term" value="F:S-adenosylmethionine-dependent methyltransferase activity"/>
    <property type="evidence" value="ECO:0007669"/>
    <property type="project" value="TreeGrafter"/>
</dbReference>
<dbReference type="InterPro" id="IPR050362">
    <property type="entry name" value="Cation-dep_OMT"/>
</dbReference>
<name>B3ERW5_AMOA5</name>
<evidence type="ECO:0000256" key="3">
    <source>
        <dbReference type="ARBA" id="ARBA00022691"/>
    </source>
</evidence>
<proteinExistence type="predicted"/>
<dbReference type="AlphaFoldDB" id="B3ERW5"/>
<dbReference type="EMBL" id="CP001102">
    <property type="protein sequence ID" value="ACE05967.1"/>
    <property type="molecule type" value="Genomic_DNA"/>
</dbReference>
<dbReference type="CDD" id="cd02440">
    <property type="entry name" value="AdoMet_MTases"/>
    <property type="match status" value="1"/>
</dbReference>
<keyword evidence="1" id="KW-0489">Methyltransferase</keyword>
<dbReference type="RefSeq" id="WP_012472735.1">
    <property type="nucleotide sequence ID" value="NC_010830.1"/>
</dbReference>
<gene>
    <name evidence="4" type="ordered locus">Aasi_0566</name>
</gene>
<keyword evidence="3" id="KW-0949">S-adenosyl-L-methionine</keyword>
<evidence type="ECO:0000313" key="4">
    <source>
        <dbReference type="EMBL" id="ACE05967.1"/>
    </source>
</evidence>
<dbReference type="OrthoDB" id="9799672at2"/>
<protein>
    <recommendedName>
        <fullName evidence="6">O-methyltransferase family 3</fullName>
    </recommendedName>
</protein>
<dbReference type="SUPFAM" id="SSF53335">
    <property type="entry name" value="S-adenosyl-L-methionine-dependent methyltransferases"/>
    <property type="match status" value="1"/>
</dbReference>
<dbReference type="PANTHER" id="PTHR10509">
    <property type="entry name" value="O-METHYLTRANSFERASE-RELATED"/>
    <property type="match status" value="1"/>
</dbReference>
<dbReference type="Pfam" id="PF01596">
    <property type="entry name" value="Methyltransf_3"/>
    <property type="match status" value="1"/>
</dbReference>
<keyword evidence="2" id="KW-0808">Transferase</keyword>
<dbReference type="PROSITE" id="PS51682">
    <property type="entry name" value="SAM_OMT_I"/>
    <property type="match status" value="1"/>
</dbReference>
<dbReference type="PANTHER" id="PTHR10509:SF14">
    <property type="entry name" value="CAFFEOYL-COA O-METHYLTRANSFERASE 3-RELATED"/>
    <property type="match status" value="1"/>
</dbReference>
<dbReference type="InterPro" id="IPR002935">
    <property type="entry name" value="SAM_O-MeTrfase"/>
</dbReference>
<dbReference type="InterPro" id="IPR029063">
    <property type="entry name" value="SAM-dependent_MTases_sf"/>
</dbReference>
<dbReference type="eggNOG" id="COG4122">
    <property type="taxonomic scope" value="Bacteria"/>
</dbReference>
<dbReference type="GO" id="GO:0008171">
    <property type="term" value="F:O-methyltransferase activity"/>
    <property type="evidence" value="ECO:0007669"/>
    <property type="project" value="InterPro"/>
</dbReference>
<dbReference type="Gene3D" id="3.40.50.150">
    <property type="entry name" value="Vaccinia Virus protein VP39"/>
    <property type="match status" value="1"/>
</dbReference>
<evidence type="ECO:0008006" key="6">
    <source>
        <dbReference type="Google" id="ProtNLM"/>
    </source>
</evidence>
<organism evidence="4 5">
    <name type="scientific">Amoebophilus asiaticus (strain 5a2)</name>
    <dbReference type="NCBI Taxonomy" id="452471"/>
    <lineage>
        <taxon>Bacteria</taxon>
        <taxon>Pseudomonadati</taxon>
        <taxon>Bacteroidota</taxon>
        <taxon>Cytophagia</taxon>
        <taxon>Cytophagales</taxon>
        <taxon>Amoebophilaceae</taxon>
        <taxon>Candidatus Amoebophilus</taxon>
    </lineage>
</organism>
<dbReference type="HOGENOM" id="CLU_067676_4_0_10"/>
<dbReference type="GO" id="GO:0032259">
    <property type="term" value="P:methylation"/>
    <property type="evidence" value="ECO:0007669"/>
    <property type="project" value="UniProtKB-KW"/>
</dbReference>
<evidence type="ECO:0000256" key="2">
    <source>
        <dbReference type="ARBA" id="ARBA00022679"/>
    </source>
</evidence>